<evidence type="ECO:0000313" key="4">
    <source>
        <dbReference type="Proteomes" id="UP000094469"/>
    </source>
</evidence>
<dbReference type="AlphaFoldDB" id="A0A1E5H8U9"/>
<name>A0A1E5H8U9_9ENTE</name>
<evidence type="ECO:0000259" key="2">
    <source>
        <dbReference type="Pfam" id="PF01719"/>
    </source>
</evidence>
<organism evidence="3 4">
    <name type="scientific">Enterococcus ureilyticus</name>
    <dbReference type="NCBI Taxonomy" id="1131292"/>
    <lineage>
        <taxon>Bacteria</taxon>
        <taxon>Bacillati</taxon>
        <taxon>Bacillota</taxon>
        <taxon>Bacilli</taxon>
        <taxon>Lactobacillales</taxon>
        <taxon>Enterococcaceae</taxon>
        <taxon>Enterococcus</taxon>
    </lineage>
</organism>
<dbReference type="Gene3D" id="3.40.1310.30">
    <property type="match status" value="1"/>
</dbReference>
<sequence length="445" mass="51538">MSKKKEAKKAINVMYTQQFIHFPRTVKKKTLDSLLKTIRERLEPIKYAAIIHDKDMSEDDSTKLVEKHVHVVMQFKSQRSLTNLAKLLEEPNGSMFEAWKGDVNNAYSYLVHQTTDAKDKFQYEPEIVKANFDYIELLNSITKTVVAKSGSHDSQVIKDTLDLLGAGAITKKEAEDNLTGAQYARARPQIENVYKRYLEQEAEKWRINKKESGDSITVIWLFGPAGSSKTRLAKHFAESFEKPYFFSGSSNDAYQGYEGENIVIWDDIRPNKKIQYDDLLRMLDPFGLEKMAPSRYQDKQLMVDTFIITSIYNPLQFYQQIFGDMFFTKQDSFEQLNRRIKVTCKIDKESYELVRYEPTLRDYIVIPDTKKRNTLIEDAISPADDGLDIYNELTDFAPIITQEKDNVDDDPEYDPFASFVDYNGTAEVRGGDNHGYNQPNHQPRY</sequence>
<feature type="domain" description="Plasmid replication protein origin binding" evidence="2">
    <location>
        <begin position="40"/>
        <end position="133"/>
    </location>
</feature>
<dbReference type="Pfam" id="PF00910">
    <property type="entry name" value="RNA_helicase"/>
    <property type="match status" value="1"/>
</dbReference>
<dbReference type="EMBL" id="MIKC01000040">
    <property type="protein sequence ID" value="OEG21334.1"/>
    <property type="molecule type" value="Genomic_DNA"/>
</dbReference>
<dbReference type="GO" id="GO:0003677">
    <property type="term" value="F:DNA binding"/>
    <property type="evidence" value="ECO:0007669"/>
    <property type="project" value="InterPro"/>
</dbReference>
<dbReference type="SUPFAM" id="SSF52540">
    <property type="entry name" value="P-loop containing nucleoside triphosphate hydrolases"/>
    <property type="match status" value="1"/>
</dbReference>
<feature type="domain" description="Helicase superfamily 3 single-stranded DNA/RNA virus" evidence="1">
    <location>
        <begin position="219"/>
        <end position="286"/>
    </location>
</feature>
<dbReference type="Proteomes" id="UP000094469">
    <property type="component" value="Unassembled WGS sequence"/>
</dbReference>
<evidence type="ECO:0000313" key="3">
    <source>
        <dbReference type="EMBL" id="OEG21334.1"/>
    </source>
</evidence>
<dbReference type="GO" id="GO:0006260">
    <property type="term" value="P:DNA replication"/>
    <property type="evidence" value="ECO:0007669"/>
    <property type="project" value="InterPro"/>
</dbReference>
<dbReference type="GO" id="GO:0003916">
    <property type="term" value="F:DNA topoisomerase activity"/>
    <property type="evidence" value="ECO:0007669"/>
    <property type="project" value="InterPro"/>
</dbReference>
<dbReference type="Pfam" id="PF01719">
    <property type="entry name" value="Rep_OBD"/>
    <property type="match status" value="1"/>
</dbReference>
<dbReference type="GO" id="GO:0003724">
    <property type="term" value="F:RNA helicase activity"/>
    <property type="evidence" value="ECO:0007669"/>
    <property type="project" value="InterPro"/>
</dbReference>
<proteinExistence type="predicted"/>
<protein>
    <submittedName>
        <fullName evidence="3">Uncharacterized protein</fullName>
    </submittedName>
</protein>
<dbReference type="STRING" id="1131292.BCR24_07660"/>
<dbReference type="GO" id="GO:0003723">
    <property type="term" value="F:RNA binding"/>
    <property type="evidence" value="ECO:0007669"/>
    <property type="project" value="InterPro"/>
</dbReference>
<dbReference type="GO" id="GO:0005727">
    <property type="term" value="C:extrachromosomal circular DNA"/>
    <property type="evidence" value="ECO:0007669"/>
    <property type="project" value="InterPro"/>
</dbReference>
<reference evidence="4" key="1">
    <citation type="submission" date="2016-09" db="EMBL/GenBank/DDBJ databases">
        <authorList>
            <person name="Gulvik C.A."/>
        </authorList>
    </citation>
    <scope>NUCLEOTIDE SEQUENCE [LARGE SCALE GENOMIC DNA]</scope>
    <source>
        <strain evidence="4">LMG 26676</strain>
    </source>
</reference>
<dbReference type="InterPro" id="IPR027417">
    <property type="entry name" value="P-loop_NTPase"/>
</dbReference>
<evidence type="ECO:0000259" key="1">
    <source>
        <dbReference type="Pfam" id="PF00910"/>
    </source>
</evidence>
<accession>A0A1E5H8U9</accession>
<dbReference type="Gene3D" id="3.40.50.300">
    <property type="entry name" value="P-loop containing nucleotide triphosphate hydrolases"/>
    <property type="match status" value="1"/>
</dbReference>
<gene>
    <name evidence="3" type="ORF">BCR24_07660</name>
</gene>
<keyword evidence="4" id="KW-1185">Reference proteome</keyword>
<comment type="caution">
    <text evidence="3">The sequence shown here is derived from an EMBL/GenBank/DDBJ whole genome shotgun (WGS) entry which is preliminary data.</text>
</comment>
<dbReference type="InterPro" id="IPR002631">
    <property type="entry name" value="Plasmid_rep_OBD"/>
</dbReference>
<dbReference type="InterPro" id="IPR000605">
    <property type="entry name" value="Helicase_SF3_ssDNA/RNA_vir"/>
</dbReference>